<reference evidence="2 3" key="1">
    <citation type="submission" date="2019-08" db="EMBL/GenBank/DDBJ databases">
        <title>In-depth cultivation of the pig gut microbiome towards novel bacterial diversity and tailored functional studies.</title>
        <authorList>
            <person name="Wylensek D."/>
            <person name="Hitch T.C.A."/>
            <person name="Clavel T."/>
        </authorList>
    </citation>
    <scope>NUCLEOTIDE SEQUENCE [LARGE SCALE GENOMIC DNA]</scope>
    <source>
        <strain evidence="2 3">WCA3-601-WT-6H</strain>
    </source>
</reference>
<proteinExistence type="predicted"/>
<evidence type="ECO:0000256" key="1">
    <source>
        <dbReference type="SAM" id="Phobius"/>
    </source>
</evidence>
<protein>
    <submittedName>
        <fullName evidence="2">Uncharacterized protein</fullName>
    </submittedName>
</protein>
<keyword evidence="1" id="KW-0472">Membrane</keyword>
<keyword evidence="1" id="KW-1133">Transmembrane helix</keyword>
<keyword evidence="1" id="KW-0812">Transmembrane</keyword>
<dbReference type="EMBL" id="VUMU01000009">
    <property type="protein sequence ID" value="MST58318.1"/>
    <property type="molecule type" value="Genomic_DNA"/>
</dbReference>
<name>A0A6L5YK12_9FIRM</name>
<accession>A0A6L5YK12</accession>
<evidence type="ECO:0000313" key="2">
    <source>
        <dbReference type="EMBL" id="MST58318.1"/>
    </source>
</evidence>
<gene>
    <name evidence="2" type="ORF">FYJ59_08720</name>
</gene>
<organism evidence="2 3">
    <name type="scientific">Waltera intestinalis</name>
    <dbReference type="NCBI Taxonomy" id="2606635"/>
    <lineage>
        <taxon>Bacteria</taxon>
        <taxon>Bacillati</taxon>
        <taxon>Bacillota</taxon>
        <taxon>Clostridia</taxon>
        <taxon>Lachnospirales</taxon>
        <taxon>Lachnospiraceae</taxon>
        <taxon>Waltera</taxon>
    </lineage>
</organism>
<dbReference type="AlphaFoldDB" id="A0A6L5YK12"/>
<feature type="transmembrane region" description="Helical" evidence="1">
    <location>
        <begin position="35"/>
        <end position="54"/>
    </location>
</feature>
<evidence type="ECO:0000313" key="3">
    <source>
        <dbReference type="Proteomes" id="UP000476055"/>
    </source>
</evidence>
<comment type="caution">
    <text evidence="2">The sequence shown here is derived from an EMBL/GenBank/DDBJ whole genome shotgun (WGS) entry which is preliminary data.</text>
</comment>
<feature type="transmembrane region" description="Helical" evidence="1">
    <location>
        <begin position="12"/>
        <end position="29"/>
    </location>
</feature>
<keyword evidence="3" id="KW-1185">Reference proteome</keyword>
<dbReference type="Proteomes" id="UP000476055">
    <property type="component" value="Unassembled WGS sequence"/>
</dbReference>
<sequence>MKENNKMKYVDIAVSAVFVLALVVIYFFWGCKLDLYVTVLAGIIIAASVAATYFQNKKIKELSTEEENK</sequence>
<dbReference type="RefSeq" id="WP_154496497.1">
    <property type="nucleotide sequence ID" value="NZ_VUMU01000009.1"/>
</dbReference>